<evidence type="ECO:0000259" key="5">
    <source>
        <dbReference type="PROSITE" id="PS50109"/>
    </source>
</evidence>
<protein>
    <recommendedName>
        <fullName evidence="2">histidine kinase</fullName>
        <ecNumber evidence="2">2.7.13.3</ecNumber>
    </recommendedName>
</protein>
<dbReference type="SUPFAM" id="SSF55874">
    <property type="entry name" value="ATPase domain of HSP90 chaperone/DNA topoisomerase II/histidine kinase"/>
    <property type="match status" value="1"/>
</dbReference>
<dbReference type="EMBL" id="MEVN01000035">
    <property type="protein sequence ID" value="OGC56526.1"/>
    <property type="molecule type" value="Genomic_DNA"/>
</dbReference>
<proteinExistence type="predicted"/>
<dbReference type="EC" id="2.7.13.3" evidence="2"/>
<reference evidence="6 7" key="1">
    <citation type="journal article" date="2016" name="Nat. Commun.">
        <title>Thousands of microbial genomes shed light on interconnected biogeochemical processes in an aquifer system.</title>
        <authorList>
            <person name="Anantharaman K."/>
            <person name="Brown C.T."/>
            <person name="Hug L.A."/>
            <person name="Sharon I."/>
            <person name="Castelle C.J."/>
            <person name="Probst A.J."/>
            <person name="Thomas B.C."/>
            <person name="Singh A."/>
            <person name="Wilkins M.J."/>
            <person name="Karaoz U."/>
            <person name="Brodie E.L."/>
            <person name="Williams K.H."/>
            <person name="Hubbard S.S."/>
            <person name="Banfield J.F."/>
        </authorList>
    </citation>
    <scope>NUCLEOTIDE SEQUENCE [LARGE SCALE GENOMIC DNA]</scope>
</reference>
<dbReference type="InterPro" id="IPR005467">
    <property type="entry name" value="His_kinase_dom"/>
</dbReference>
<dbReference type="GO" id="GO:0005886">
    <property type="term" value="C:plasma membrane"/>
    <property type="evidence" value="ECO:0007669"/>
    <property type="project" value="TreeGrafter"/>
</dbReference>
<comment type="caution">
    <text evidence="6">The sequence shown here is derived from an EMBL/GenBank/DDBJ whole genome shotgun (WGS) entry which is preliminary data.</text>
</comment>
<dbReference type="Proteomes" id="UP000177763">
    <property type="component" value="Unassembled WGS sequence"/>
</dbReference>
<dbReference type="PANTHER" id="PTHR43047:SF72">
    <property type="entry name" value="OSMOSENSING HISTIDINE PROTEIN KINASE SLN1"/>
    <property type="match status" value="1"/>
</dbReference>
<dbReference type="InterPro" id="IPR004358">
    <property type="entry name" value="Sig_transdc_His_kin-like_C"/>
</dbReference>
<dbReference type="InterPro" id="IPR036890">
    <property type="entry name" value="HATPase_C_sf"/>
</dbReference>
<dbReference type="Gene3D" id="3.30.565.10">
    <property type="entry name" value="Histidine kinase-like ATPase, C-terminal domain"/>
    <property type="match status" value="1"/>
</dbReference>
<gene>
    <name evidence="6" type="ORF">A3H26_04240</name>
</gene>
<sequence>MGLDPEDAKKLFDKFSRVKGIAQVNPDGSGLGLYITKKLSEAHNGGVWVESKGKGKGSSFCLWVPVEVQN</sequence>
<dbReference type="InterPro" id="IPR003594">
    <property type="entry name" value="HATPase_dom"/>
</dbReference>
<feature type="domain" description="Histidine kinase" evidence="5">
    <location>
        <begin position="1"/>
        <end position="68"/>
    </location>
</feature>
<dbReference type="Pfam" id="PF02518">
    <property type="entry name" value="HATPase_c"/>
    <property type="match status" value="1"/>
</dbReference>
<dbReference type="PRINTS" id="PR00344">
    <property type="entry name" value="BCTRLSENSOR"/>
</dbReference>
<dbReference type="PROSITE" id="PS50109">
    <property type="entry name" value="HIS_KIN"/>
    <property type="match status" value="1"/>
</dbReference>
<evidence type="ECO:0000313" key="6">
    <source>
        <dbReference type="EMBL" id="OGC56526.1"/>
    </source>
</evidence>
<evidence type="ECO:0000256" key="1">
    <source>
        <dbReference type="ARBA" id="ARBA00000085"/>
    </source>
</evidence>
<keyword evidence="4" id="KW-0418">Kinase</keyword>
<dbReference type="GO" id="GO:0000155">
    <property type="term" value="F:phosphorelay sensor kinase activity"/>
    <property type="evidence" value="ECO:0007669"/>
    <property type="project" value="TreeGrafter"/>
</dbReference>
<dbReference type="PANTHER" id="PTHR43047">
    <property type="entry name" value="TWO-COMPONENT HISTIDINE PROTEIN KINASE"/>
    <property type="match status" value="1"/>
</dbReference>
<dbReference type="AlphaFoldDB" id="A0A1F4VGU8"/>
<comment type="catalytic activity">
    <reaction evidence="1">
        <text>ATP + protein L-histidine = ADP + protein N-phospho-L-histidine.</text>
        <dbReference type="EC" id="2.7.13.3"/>
    </reaction>
</comment>
<evidence type="ECO:0000313" key="7">
    <source>
        <dbReference type="Proteomes" id="UP000177763"/>
    </source>
</evidence>
<name>A0A1F4VGU8_UNCKA</name>
<keyword evidence="3" id="KW-0808">Transferase</keyword>
<accession>A0A1F4VGU8</accession>
<evidence type="ECO:0000256" key="3">
    <source>
        <dbReference type="ARBA" id="ARBA00022679"/>
    </source>
</evidence>
<evidence type="ECO:0000256" key="2">
    <source>
        <dbReference type="ARBA" id="ARBA00012438"/>
    </source>
</evidence>
<dbReference type="STRING" id="1802630.A3H26_04240"/>
<organism evidence="6 7">
    <name type="scientific">candidate division WWE3 bacterium RIFCSPLOWO2_12_FULL_36_10</name>
    <dbReference type="NCBI Taxonomy" id="1802630"/>
    <lineage>
        <taxon>Bacteria</taxon>
        <taxon>Katanobacteria</taxon>
    </lineage>
</organism>
<evidence type="ECO:0000256" key="4">
    <source>
        <dbReference type="ARBA" id="ARBA00022777"/>
    </source>
</evidence>
<dbReference type="GO" id="GO:0009927">
    <property type="term" value="F:histidine phosphotransfer kinase activity"/>
    <property type="evidence" value="ECO:0007669"/>
    <property type="project" value="TreeGrafter"/>
</dbReference>